<dbReference type="STRING" id="93064.BRX40_12785"/>
<evidence type="ECO:0000313" key="5">
    <source>
        <dbReference type="Proteomes" id="UP000185161"/>
    </source>
</evidence>
<reference evidence="3" key="1">
    <citation type="submission" date="2016-12" db="EMBL/GenBank/DDBJ databases">
        <title>Whole genome sequencing of Sphingomonas koreensis.</title>
        <authorList>
            <person name="Conlan S."/>
            <person name="Thomas P.J."/>
            <person name="Mullikin J."/>
            <person name="Palmore T.N."/>
            <person name="Frank K.M."/>
            <person name="Segre J.A."/>
        </authorList>
    </citation>
    <scope>NUCLEOTIDE SEQUENCE</scope>
    <source>
        <strain evidence="3">ABOJV</strain>
    </source>
</reference>
<name>A0A1L6JBC6_9SPHN</name>
<dbReference type="Proteomes" id="UP000185161">
    <property type="component" value="Chromosome"/>
</dbReference>
<dbReference type="Pfam" id="PF14559">
    <property type="entry name" value="TPR_19"/>
    <property type="match status" value="1"/>
</dbReference>
<dbReference type="AlphaFoldDB" id="A0A1L6JBC6"/>
<evidence type="ECO:0000313" key="3">
    <source>
        <dbReference type="EMBL" id="APR53183.1"/>
    </source>
</evidence>
<reference evidence="4 6" key="3">
    <citation type="submission" date="2018-07" db="EMBL/GenBank/DDBJ databases">
        <title>Genomic and Epidemiologic Investigation of an Indolent Hospital Outbreak.</title>
        <authorList>
            <person name="Johnson R.C."/>
            <person name="Deming C."/>
            <person name="Conlan S."/>
            <person name="Zellmer C.J."/>
            <person name="Michelin A.V."/>
            <person name="Lee-Lin S."/>
            <person name="Thomas P.J."/>
            <person name="Park M."/>
            <person name="Weingarten R.A."/>
            <person name="Less J."/>
            <person name="Dekker J.P."/>
            <person name="Frank K.M."/>
            <person name="Musser K.A."/>
            <person name="Mcquiston J.R."/>
            <person name="Henderson D.K."/>
            <person name="Lau A.F."/>
            <person name="Palmore T.N."/>
            <person name="Segre J.A."/>
        </authorList>
    </citation>
    <scope>NUCLEOTIDE SEQUENCE [LARGE SCALE GENOMIC DNA]</scope>
    <source>
        <strain evidence="4 6">SK-NIH.Env10_0317</strain>
    </source>
</reference>
<evidence type="ECO:0000313" key="4">
    <source>
        <dbReference type="EMBL" id="RSV04760.1"/>
    </source>
</evidence>
<dbReference type="EMBL" id="QQWO01000005">
    <property type="protein sequence ID" value="RSV04760.1"/>
    <property type="molecule type" value="Genomic_DNA"/>
</dbReference>
<dbReference type="PROSITE" id="PS50005">
    <property type="entry name" value="TPR"/>
    <property type="match status" value="1"/>
</dbReference>
<feature type="domain" description="YaiO beta-barrel" evidence="2">
    <location>
        <begin position="142"/>
        <end position="284"/>
    </location>
</feature>
<organism evidence="3 5">
    <name type="scientific">Sphingomonas koreensis</name>
    <dbReference type="NCBI Taxonomy" id="93064"/>
    <lineage>
        <taxon>Bacteria</taxon>
        <taxon>Pseudomonadati</taxon>
        <taxon>Pseudomonadota</taxon>
        <taxon>Alphaproteobacteria</taxon>
        <taxon>Sphingomonadales</taxon>
        <taxon>Sphingomonadaceae</taxon>
        <taxon>Sphingomonas</taxon>
    </lineage>
</organism>
<evidence type="ECO:0000256" key="1">
    <source>
        <dbReference type="PROSITE-ProRule" id="PRU00339"/>
    </source>
</evidence>
<dbReference type="Gene3D" id="1.25.40.10">
    <property type="entry name" value="Tetratricopeptide repeat domain"/>
    <property type="match status" value="1"/>
</dbReference>
<reference evidence="5" key="2">
    <citation type="submission" date="2016-12" db="EMBL/GenBank/DDBJ databases">
        <title>Whole genome sequencing of Sphingomonas sp. ABOJV.</title>
        <authorList>
            <person name="Conlan S."/>
            <person name="Thomas P.J."/>
            <person name="Mullikin J."/>
            <person name="Palmore T.N."/>
            <person name="Frank K.M."/>
            <person name="Segre J.A."/>
        </authorList>
    </citation>
    <scope>NUCLEOTIDE SEQUENCE [LARGE SCALE GENOMIC DNA]</scope>
    <source>
        <strain evidence="5">ABOJV</strain>
    </source>
</reference>
<dbReference type="EMBL" id="CP018820">
    <property type="protein sequence ID" value="APR53183.1"/>
    <property type="molecule type" value="Genomic_DNA"/>
</dbReference>
<evidence type="ECO:0000259" key="2">
    <source>
        <dbReference type="Pfam" id="PF19413"/>
    </source>
</evidence>
<evidence type="ECO:0000313" key="6">
    <source>
        <dbReference type="Proteomes" id="UP000286681"/>
    </source>
</evidence>
<dbReference type="OrthoDB" id="8038200at2"/>
<dbReference type="NCBIfam" id="TIGR04390">
    <property type="entry name" value="OMP_YaiO_dom"/>
    <property type="match status" value="1"/>
</dbReference>
<dbReference type="RefSeq" id="WP_075151855.1">
    <property type="nucleotide sequence ID" value="NZ_CP018820.1"/>
</dbReference>
<proteinExistence type="predicted"/>
<dbReference type="Proteomes" id="UP000286681">
    <property type="component" value="Unassembled WGS sequence"/>
</dbReference>
<dbReference type="KEGG" id="skr:BRX40_12785"/>
<dbReference type="InterPro" id="IPR030887">
    <property type="entry name" value="Beta-barrel_YaiO"/>
</dbReference>
<dbReference type="InterPro" id="IPR011990">
    <property type="entry name" value="TPR-like_helical_dom_sf"/>
</dbReference>
<dbReference type="GeneID" id="44133438"/>
<dbReference type="SUPFAM" id="SSF56935">
    <property type="entry name" value="Porins"/>
    <property type="match status" value="1"/>
</dbReference>
<dbReference type="InterPro" id="IPR019734">
    <property type="entry name" value="TPR_rpt"/>
</dbReference>
<feature type="repeat" description="TPR" evidence="1">
    <location>
        <begin position="57"/>
        <end position="90"/>
    </location>
</feature>
<keyword evidence="1" id="KW-0802">TPR repeat</keyword>
<keyword evidence="5" id="KW-1185">Reference proteome</keyword>
<gene>
    <name evidence="4" type="primary">yaiO</name>
    <name evidence="3" type="ORF">BRX40_12785</name>
    <name evidence="4" type="ORF">CA257_07565</name>
</gene>
<accession>A0A1L6JBC6</accession>
<dbReference type="Pfam" id="PF19413">
    <property type="entry name" value="YaiO"/>
    <property type="match status" value="1"/>
</dbReference>
<sequence length="365" mass="39037">MNPFATPLLAAIAALPPQAQTAAADPYQAAVEARLAGDPARAAALLEPVVAADPRNADAQVQLGLARLALGELAAAETAFRTALATAPGYADARIGLARVAQRRGDRAAALRALEPVDAANPEAAELRRQLAAPAPKARWQLDLEGSYSDLSAGRDSWKETAAQLRYRPDRSTALGARVEYARRFGRDDVYGELSIEGALNPAVRGYVSLGATVDPDFRPEWQISAGGSARVRSGPYATVLTLDARQARFAIGDVQSVTPGIEQYLGGRFWVTGRWINLFDERGKHRSGYMVRGDVQPADPLRLFVGYSDAPDTDEGIVVPVRSVFGGISYDVSARTTLRLSLAHEDRATGADRTQFGLGIGLRF</sequence>
<dbReference type="SUPFAM" id="SSF48452">
    <property type="entry name" value="TPR-like"/>
    <property type="match status" value="1"/>
</dbReference>
<protein>
    <submittedName>
        <fullName evidence="4">YaiO family outer membrane beta-barrel protein</fullName>
    </submittedName>
</protein>